<feature type="chain" id="PRO_5034678849" description="Apple domain-containing protein" evidence="2">
    <location>
        <begin position="20"/>
        <end position="202"/>
    </location>
</feature>
<sequence>MVALHSVFVFCAVASIASAGPCKPGSSISLSLSETSSAASTTETTLLEPTTTARSTTLAESTSTDITVETSLTETSTEAASDTTSGATVEPSTTTLVTSIADTTTTEPATTTTSAAARCIPDQCVGTIKIQCDVVIYGLVDCISADDTQACADLCNADDNCLAFTYYYNSKWCYKTADLAQRVVGPYEGYDTGIKGTCQGGD</sequence>
<dbReference type="InterPro" id="IPR003609">
    <property type="entry name" value="Pan_app"/>
</dbReference>
<evidence type="ECO:0000313" key="4">
    <source>
        <dbReference type="EMBL" id="KAF4960401.1"/>
    </source>
</evidence>
<keyword evidence="2" id="KW-0732">Signal</keyword>
<protein>
    <recommendedName>
        <fullName evidence="3">Apple domain-containing protein</fullName>
    </recommendedName>
</protein>
<accession>A0A8H4TM28</accession>
<reference evidence="4" key="2">
    <citation type="submission" date="2020-05" db="EMBL/GenBank/DDBJ databases">
        <authorList>
            <person name="Kim H.-S."/>
            <person name="Proctor R.H."/>
            <person name="Brown D.W."/>
        </authorList>
    </citation>
    <scope>NUCLEOTIDE SEQUENCE</scope>
    <source>
        <strain evidence="4">NRRL 45417</strain>
    </source>
</reference>
<dbReference type="Proteomes" id="UP000604273">
    <property type="component" value="Unassembled WGS sequence"/>
</dbReference>
<proteinExistence type="predicted"/>
<feature type="signal peptide" evidence="2">
    <location>
        <begin position="1"/>
        <end position="19"/>
    </location>
</feature>
<dbReference type="Pfam" id="PF00024">
    <property type="entry name" value="PAN_1"/>
    <property type="match status" value="1"/>
</dbReference>
<evidence type="ECO:0000313" key="5">
    <source>
        <dbReference type="Proteomes" id="UP000604273"/>
    </source>
</evidence>
<evidence type="ECO:0000256" key="2">
    <source>
        <dbReference type="SAM" id="SignalP"/>
    </source>
</evidence>
<evidence type="ECO:0000256" key="1">
    <source>
        <dbReference type="SAM" id="MobiDB-lite"/>
    </source>
</evidence>
<dbReference type="Gene3D" id="3.50.4.10">
    <property type="entry name" value="Hepatocyte Growth Factor"/>
    <property type="match status" value="1"/>
</dbReference>
<evidence type="ECO:0000259" key="3">
    <source>
        <dbReference type="Pfam" id="PF00024"/>
    </source>
</evidence>
<comment type="caution">
    <text evidence="4">The sequence shown here is derived from an EMBL/GenBank/DDBJ whole genome shotgun (WGS) entry which is preliminary data.</text>
</comment>
<gene>
    <name evidence="4" type="ORF">FGADI_1048</name>
</gene>
<reference evidence="4" key="1">
    <citation type="journal article" date="2020" name="BMC Genomics">
        <title>Correction to: Identification and distribution of gene clusters required for synthesis of sphingolipid metabolism inhibitors in diverse species of the filamentous fungus Fusarium.</title>
        <authorList>
            <person name="Kim H.S."/>
            <person name="Lohmar J.M."/>
            <person name="Busman M."/>
            <person name="Brown D.W."/>
            <person name="Naumann T.A."/>
            <person name="Divon H.H."/>
            <person name="Lysoe E."/>
            <person name="Uhlig S."/>
            <person name="Proctor R.H."/>
        </authorList>
    </citation>
    <scope>NUCLEOTIDE SEQUENCE</scope>
    <source>
        <strain evidence="4">NRRL 45417</strain>
    </source>
</reference>
<dbReference type="EMBL" id="JABFAI010000024">
    <property type="protein sequence ID" value="KAF4960401.1"/>
    <property type="molecule type" value="Genomic_DNA"/>
</dbReference>
<dbReference type="OrthoDB" id="5102041at2759"/>
<keyword evidence="5" id="KW-1185">Reference proteome</keyword>
<organism evidence="4 5">
    <name type="scientific">Fusarium gaditjirri</name>
    <dbReference type="NCBI Taxonomy" id="282569"/>
    <lineage>
        <taxon>Eukaryota</taxon>
        <taxon>Fungi</taxon>
        <taxon>Dikarya</taxon>
        <taxon>Ascomycota</taxon>
        <taxon>Pezizomycotina</taxon>
        <taxon>Sordariomycetes</taxon>
        <taxon>Hypocreomycetidae</taxon>
        <taxon>Hypocreales</taxon>
        <taxon>Nectriaceae</taxon>
        <taxon>Fusarium</taxon>
        <taxon>Fusarium nisikadoi species complex</taxon>
    </lineage>
</organism>
<feature type="region of interest" description="Disordered" evidence="1">
    <location>
        <begin position="39"/>
        <end position="65"/>
    </location>
</feature>
<feature type="domain" description="Apple" evidence="3">
    <location>
        <begin position="143"/>
        <end position="178"/>
    </location>
</feature>
<dbReference type="AlphaFoldDB" id="A0A8H4TM28"/>
<name>A0A8H4TM28_9HYPO</name>